<proteinExistence type="predicted"/>
<evidence type="ECO:0000313" key="1">
    <source>
        <dbReference type="EMBL" id="RCR68631.1"/>
    </source>
</evidence>
<evidence type="ECO:0000313" key="2">
    <source>
        <dbReference type="Proteomes" id="UP000253383"/>
    </source>
</evidence>
<dbReference type="Proteomes" id="UP000253383">
    <property type="component" value="Unassembled WGS sequence"/>
</dbReference>
<keyword evidence="2" id="KW-1185">Reference proteome</keyword>
<reference evidence="1 2" key="1">
    <citation type="submission" date="2018-07" db="EMBL/GenBank/DDBJ databases">
        <title>Genome analysis of Larkinella rosea.</title>
        <authorList>
            <person name="Zhou Z."/>
            <person name="Wang G."/>
        </authorList>
    </citation>
    <scope>NUCLEOTIDE SEQUENCE [LARGE SCALE GENOMIC DNA]</scope>
    <source>
        <strain evidence="2">zzj9</strain>
    </source>
</reference>
<sequence>MPGSKPVPLDIGLFWVNKWREVGYNPFFQIFWKIRWRLNDGFIEKQAEKSTIGLLRKVKILIRLTVVFSRMGRLFCGSPQPSEKAI</sequence>
<accession>A0A368JR50</accession>
<protein>
    <submittedName>
        <fullName evidence="1">Uncharacterized protein</fullName>
    </submittedName>
</protein>
<dbReference type="EMBL" id="QOWE01000012">
    <property type="protein sequence ID" value="RCR68631.1"/>
    <property type="molecule type" value="Genomic_DNA"/>
</dbReference>
<gene>
    <name evidence="1" type="ORF">DUE52_16115</name>
</gene>
<comment type="caution">
    <text evidence="1">The sequence shown here is derived from an EMBL/GenBank/DDBJ whole genome shotgun (WGS) entry which is preliminary data.</text>
</comment>
<name>A0A368JR50_9BACT</name>
<organism evidence="1 2">
    <name type="scientific">Larkinella punicea</name>
    <dbReference type="NCBI Taxonomy" id="2315727"/>
    <lineage>
        <taxon>Bacteria</taxon>
        <taxon>Pseudomonadati</taxon>
        <taxon>Bacteroidota</taxon>
        <taxon>Cytophagia</taxon>
        <taxon>Cytophagales</taxon>
        <taxon>Spirosomataceae</taxon>
        <taxon>Larkinella</taxon>
    </lineage>
</organism>
<dbReference type="AlphaFoldDB" id="A0A368JR50"/>